<keyword evidence="3 6" id="KW-0547">Nucleotide-binding</keyword>
<sequence>MKKAAYVAFIGRPNVGKSTLLNSILKEHLCITSKKHQTTREKILGIDTYDDFQFVYQDLPGYINPHNELQKKMKEDVENGIKDADIIIFMVEAGEKRESYSELISIVQKHPDVILVVNKIDIQNIDPGWEELADEMGWNIITLCALNGKRVDRLKDILEEKAPEVESFYYDKDYLTDRSERFIVKEYIRETSLEIYRSEIPHELFVDVVNMIEEEDIIKIKAIIYVARNSQKGIVIGQNGKMIKKLGKESRIKLEKFFSKKIFLELNVKIKEKWFNNESILSGMKKDYGVWE</sequence>
<dbReference type="GO" id="GO:0043024">
    <property type="term" value="F:ribosomal small subunit binding"/>
    <property type="evidence" value="ECO:0007669"/>
    <property type="project" value="TreeGrafter"/>
</dbReference>
<feature type="binding site" evidence="6">
    <location>
        <begin position="11"/>
        <end position="18"/>
    </location>
    <ligand>
        <name>GTP</name>
        <dbReference type="ChEBI" id="CHEBI:37565"/>
    </ligand>
</feature>
<gene>
    <name evidence="6" type="primary">era</name>
    <name evidence="11" type="ORF">C0601_00355</name>
</gene>
<evidence type="ECO:0000259" key="10">
    <source>
        <dbReference type="PROSITE" id="PS51713"/>
    </source>
</evidence>
<evidence type="ECO:0000256" key="1">
    <source>
        <dbReference type="ARBA" id="ARBA00007921"/>
    </source>
</evidence>
<dbReference type="CDD" id="cd22534">
    <property type="entry name" value="KH-II_Era"/>
    <property type="match status" value="1"/>
</dbReference>
<comment type="subcellular location">
    <subcellularLocation>
        <location evidence="6">Cytoplasm</location>
    </subcellularLocation>
    <subcellularLocation>
        <location evidence="6">Cell membrane</location>
        <topology evidence="6">Peripheral membrane protein</topology>
    </subcellularLocation>
</comment>
<comment type="caution">
    <text evidence="11">The sequence shown here is derived from an EMBL/GenBank/DDBJ whole genome shotgun (WGS) entry which is preliminary data.</text>
</comment>
<evidence type="ECO:0000256" key="3">
    <source>
        <dbReference type="ARBA" id="ARBA00022741"/>
    </source>
</evidence>
<keyword evidence="6" id="KW-1003">Cell membrane</keyword>
<evidence type="ECO:0000256" key="7">
    <source>
        <dbReference type="PROSITE-ProRule" id="PRU01050"/>
    </source>
</evidence>
<keyword evidence="6" id="KW-0472">Membrane</keyword>
<evidence type="ECO:0000259" key="9">
    <source>
        <dbReference type="PROSITE" id="PS50823"/>
    </source>
</evidence>
<dbReference type="Proteomes" id="UP000234857">
    <property type="component" value="Unassembled WGS sequence"/>
</dbReference>
<evidence type="ECO:0000256" key="2">
    <source>
        <dbReference type="ARBA" id="ARBA00020484"/>
    </source>
</evidence>
<dbReference type="Pfam" id="PF01926">
    <property type="entry name" value="MMR_HSR1"/>
    <property type="match status" value="1"/>
</dbReference>
<feature type="region of interest" description="G4" evidence="7">
    <location>
        <begin position="118"/>
        <end position="121"/>
    </location>
</feature>
<dbReference type="InterPro" id="IPR015946">
    <property type="entry name" value="KH_dom-like_a/b"/>
</dbReference>
<evidence type="ECO:0000313" key="11">
    <source>
        <dbReference type="EMBL" id="PLX20010.1"/>
    </source>
</evidence>
<feature type="region of interest" description="G2" evidence="7">
    <location>
        <begin position="37"/>
        <end position="41"/>
    </location>
</feature>
<feature type="region of interest" description="G1" evidence="7">
    <location>
        <begin position="11"/>
        <end position="18"/>
    </location>
</feature>
<evidence type="ECO:0000256" key="4">
    <source>
        <dbReference type="ARBA" id="ARBA00022884"/>
    </source>
</evidence>
<dbReference type="PANTHER" id="PTHR42698">
    <property type="entry name" value="GTPASE ERA"/>
    <property type="match status" value="1"/>
</dbReference>
<dbReference type="PROSITE" id="PS50823">
    <property type="entry name" value="KH_TYPE_2"/>
    <property type="match status" value="1"/>
</dbReference>
<dbReference type="GO" id="GO:0005525">
    <property type="term" value="F:GTP binding"/>
    <property type="evidence" value="ECO:0007669"/>
    <property type="project" value="UniProtKB-UniRule"/>
</dbReference>
<feature type="region of interest" description="G5" evidence="7">
    <location>
        <begin position="143"/>
        <end position="145"/>
    </location>
</feature>
<reference evidence="11 12" key="1">
    <citation type="submission" date="2017-11" db="EMBL/GenBank/DDBJ databases">
        <title>Genome-resolved metagenomics identifies genetic mobility, metabolic interactions, and unexpected diversity in perchlorate-reducing communities.</title>
        <authorList>
            <person name="Barnum T.P."/>
            <person name="Figueroa I.A."/>
            <person name="Carlstrom C.I."/>
            <person name="Lucas L.N."/>
            <person name="Engelbrektson A.L."/>
            <person name="Coates J.D."/>
        </authorList>
    </citation>
    <scope>NUCLEOTIDE SEQUENCE [LARGE SCALE GENOMIC DNA]</scope>
    <source>
        <strain evidence="11">BM706</strain>
    </source>
</reference>
<dbReference type="CDD" id="cd04163">
    <property type="entry name" value="Era"/>
    <property type="match status" value="1"/>
</dbReference>
<dbReference type="SUPFAM" id="SSF54814">
    <property type="entry name" value="Prokaryotic type KH domain (KH-domain type II)"/>
    <property type="match status" value="1"/>
</dbReference>
<dbReference type="NCBIfam" id="TIGR00231">
    <property type="entry name" value="small_GTP"/>
    <property type="match status" value="1"/>
</dbReference>
<dbReference type="Gene3D" id="3.40.50.300">
    <property type="entry name" value="P-loop containing nucleotide triphosphate hydrolases"/>
    <property type="match status" value="1"/>
</dbReference>
<organism evidence="11 12">
    <name type="scientific">Muiribacterium halophilum</name>
    <dbReference type="NCBI Taxonomy" id="2053465"/>
    <lineage>
        <taxon>Bacteria</taxon>
        <taxon>Candidatus Muiribacteriota</taxon>
        <taxon>Candidatus Muiribacteriia</taxon>
        <taxon>Candidatus Muiribacteriales</taxon>
        <taxon>Candidatus Muiribacteriaceae</taxon>
        <taxon>Candidatus Muiribacterium</taxon>
    </lineage>
</organism>
<dbReference type="NCBIfam" id="NF000908">
    <property type="entry name" value="PRK00089.1"/>
    <property type="match status" value="1"/>
</dbReference>
<name>A0A2N5ZMU8_MUIH1</name>
<feature type="domain" description="Era-type G" evidence="10">
    <location>
        <begin position="3"/>
        <end position="164"/>
    </location>
</feature>
<dbReference type="InterPro" id="IPR004044">
    <property type="entry name" value="KH_dom_type_2"/>
</dbReference>
<dbReference type="GO" id="GO:0070181">
    <property type="term" value="F:small ribosomal subunit rRNA binding"/>
    <property type="evidence" value="ECO:0007669"/>
    <property type="project" value="UniProtKB-UniRule"/>
</dbReference>
<dbReference type="InterPro" id="IPR009019">
    <property type="entry name" value="KH_sf_prok-type"/>
</dbReference>
<feature type="binding site" evidence="6">
    <location>
        <begin position="118"/>
        <end position="121"/>
    </location>
    <ligand>
        <name>GTP</name>
        <dbReference type="ChEBI" id="CHEBI:37565"/>
    </ligand>
</feature>
<dbReference type="NCBIfam" id="TIGR00436">
    <property type="entry name" value="era"/>
    <property type="match status" value="1"/>
</dbReference>
<evidence type="ECO:0000256" key="8">
    <source>
        <dbReference type="RuleBase" id="RU003761"/>
    </source>
</evidence>
<dbReference type="Pfam" id="PF07650">
    <property type="entry name" value="KH_2"/>
    <property type="match status" value="1"/>
</dbReference>
<dbReference type="Gene3D" id="3.30.300.20">
    <property type="match status" value="1"/>
</dbReference>
<dbReference type="AlphaFoldDB" id="A0A2N5ZMU8"/>
<dbReference type="InterPro" id="IPR030388">
    <property type="entry name" value="G_ERA_dom"/>
</dbReference>
<dbReference type="GO" id="GO:0003924">
    <property type="term" value="F:GTPase activity"/>
    <property type="evidence" value="ECO:0007669"/>
    <property type="project" value="UniProtKB-UniRule"/>
</dbReference>
<comment type="similarity">
    <text evidence="1 6 7 8">Belongs to the TRAFAC class TrmE-Era-EngA-EngB-Septin-like GTPase superfamily. Era GTPase family.</text>
</comment>
<dbReference type="InterPro" id="IPR006073">
    <property type="entry name" value="GTP-bd"/>
</dbReference>
<dbReference type="InterPro" id="IPR005662">
    <property type="entry name" value="GTPase_Era-like"/>
</dbReference>
<dbReference type="PROSITE" id="PS51713">
    <property type="entry name" value="G_ERA"/>
    <property type="match status" value="1"/>
</dbReference>
<feature type="domain" description="KH type-2" evidence="9">
    <location>
        <begin position="196"/>
        <end position="272"/>
    </location>
</feature>
<dbReference type="GO" id="GO:0000028">
    <property type="term" value="P:ribosomal small subunit assembly"/>
    <property type="evidence" value="ECO:0007669"/>
    <property type="project" value="TreeGrafter"/>
</dbReference>
<accession>A0A2N5ZMU8</accession>
<evidence type="ECO:0000256" key="5">
    <source>
        <dbReference type="ARBA" id="ARBA00023134"/>
    </source>
</evidence>
<dbReference type="GO" id="GO:0005737">
    <property type="term" value="C:cytoplasm"/>
    <property type="evidence" value="ECO:0007669"/>
    <property type="project" value="UniProtKB-SubCell"/>
</dbReference>
<keyword evidence="6" id="KW-0963">Cytoplasm</keyword>
<evidence type="ECO:0000313" key="12">
    <source>
        <dbReference type="Proteomes" id="UP000234857"/>
    </source>
</evidence>
<dbReference type="InterPro" id="IPR027417">
    <property type="entry name" value="P-loop_NTPase"/>
</dbReference>
<dbReference type="GO" id="GO:0005886">
    <property type="term" value="C:plasma membrane"/>
    <property type="evidence" value="ECO:0007669"/>
    <property type="project" value="UniProtKB-SubCell"/>
</dbReference>
<comment type="function">
    <text evidence="6">An essential GTPase that binds both GDP and GTP, with rapid nucleotide exchange. Plays a role in 16S rRNA processing and 30S ribosomal subunit biogenesis and possibly also in cell cycle regulation and energy metabolism.</text>
</comment>
<dbReference type="SUPFAM" id="SSF52540">
    <property type="entry name" value="P-loop containing nucleoside triphosphate hydrolases"/>
    <property type="match status" value="1"/>
</dbReference>
<dbReference type="PRINTS" id="PR00326">
    <property type="entry name" value="GTP1OBG"/>
</dbReference>
<dbReference type="EMBL" id="PKTG01000011">
    <property type="protein sequence ID" value="PLX20010.1"/>
    <property type="molecule type" value="Genomic_DNA"/>
</dbReference>
<evidence type="ECO:0000256" key="6">
    <source>
        <dbReference type="HAMAP-Rule" id="MF_00367"/>
    </source>
</evidence>
<feature type="region of interest" description="G3" evidence="7">
    <location>
        <begin position="58"/>
        <end position="61"/>
    </location>
</feature>
<dbReference type="PANTHER" id="PTHR42698:SF1">
    <property type="entry name" value="GTPASE ERA, MITOCHONDRIAL"/>
    <property type="match status" value="1"/>
</dbReference>
<comment type="subunit">
    <text evidence="6">Monomer.</text>
</comment>
<comment type="caution">
    <text evidence="6">Lacks conserved residue(s) required for the propagation of feature annotation.</text>
</comment>
<dbReference type="InterPro" id="IPR005225">
    <property type="entry name" value="Small_GTP-bd"/>
</dbReference>
<proteinExistence type="inferred from homology"/>
<dbReference type="HAMAP" id="MF_00367">
    <property type="entry name" value="GTPase_Era"/>
    <property type="match status" value="1"/>
</dbReference>
<keyword evidence="6" id="KW-0690">Ribosome biogenesis</keyword>
<keyword evidence="6" id="KW-0699">rRNA-binding</keyword>
<keyword evidence="4 6" id="KW-0694">RNA-binding</keyword>
<keyword evidence="5 6" id="KW-0342">GTP-binding</keyword>
<protein>
    <recommendedName>
        <fullName evidence="2 6">GTPase Era</fullName>
    </recommendedName>
</protein>